<reference evidence="1 2" key="1">
    <citation type="journal article" date="2022" name="Genome Biol. Evol.">
        <title>The Spruce Budworm Genome: Reconstructing the Evolutionary History of Antifreeze Proteins.</title>
        <authorList>
            <person name="Beliveau C."/>
            <person name="Gagne P."/>
            <person name="Picq S."/>
            <person name="Vernygora O."/>
            <person name="Keeling C.I."/>
            <person name="Pinkney K."/>
            <person name="Doucet D."/>
            <person name="Wen F."/>
            <person name="Johnston J.S."/>
            <person name="Maaroufi H."/>
            <person name="Boyle B."/>
            <person name="Laroche J."/>
            <person name="Dewar K."/>
            <person name="Juretic N."/>
            <person name="Blackburn G."/>
            <person name="Nisole A."/>
            <person name="Brunet B."/>
            <person name="Brandao M."/>
            <person name="Lumley L."/>
            <person name="Duan J."/>
            <person name="Quan G."/>
            <person name="Lucarotti C.J."/>
            <person name="Roe A.D."/>
            <person name="Sperling F.A.H."/>
            <person name="Levesque R.C."/>
            <person name="Cusson M."/>
        </authorList>
    </citation>
    <scope>NUCLEOTIDE SEQUENCE [LARGE SCALE GENOMIC DNA]</scope>
    <source>
        <strain evidence="1">Glfc:IPQL:Cfum</strain>
    </source>
</reference>
<name>A0ACC0JF56_CHOFU</name>
<proteinExistence type="predicted"/>
<evidence type="ECO:0000313" key="1">
    <source>
        <dbReference type="EMBL" id="KAI8422796.1"/>
    </source>
</evidence>
<dbReference type="EMBL" id="CM046110">
    <property type="protein sequence ID" value="KAI8422796.1"/>
    <property type="molecule type" value="Genomic_DNA"/>
</dbReference>
<protein>
    <submittedName>
        <fullName evidence="1">Uncharacterized protein</fullName>
    </submittedName>
</protein>
<comment type="caution">
    <text evidence="1">The sequence shown here is derived from an EMBL/GenBank/DDBJ whole genome shotgun (WGS) entry which is preliminary data.</text>
</comment>
<gene>
    <name evidence="1" type="ORF">MSG28_006541</name>
</gene>
<dbReference type="Proteomes" id="UP001064048">
    <property type="component" value="Chromosome 10"/>
</dbReference>
<sequence>MEDLSAMLADLSRVSDQVDLKMNMDKTKVMSNDVQVVPTPVIVGGSALEVVDDYVYLGQTVQLGDLACIFPCMVQHASVQKLMSFLIETLPAYFLDLLRILGRQSPRYIRSISKLANLRNELRVFTSTTWQFRCERALALATTQPAAAGPFPCCARNIQWRPYLAACHRGVVAYLFNRNSNVNAGGTYRRLDF</sequence>
<keyword evidence="2" id="KW-1185">Reference proteome</keyword>
<evidence type="ECO:0000313" key="2">
    <source>
        <dbReference type="Proteomes" id="UP001064048"/>
    </source>
</evidence>
<accession>A0ACC0JF56</accession>
<organism evidence="1 2">
    <name type="scientific">Choristoneura fumiferana</name>
    <name type="common">Spruce budworm moth</name>
    <name type="synonym">Archips fumiferana</name>
    <dbReference type="NCBI Taxonomy" id="7141"/>
    <lineage>
        <taxon>Eukaryota</taxon>
        <taxon>Metazoa</taxon>
        <taxon>Ecdysozoa</taxon>
        <taxon>Arthropoda</taxon>
        <taxon>Hexapoda</taxon>
        <taxon>Insecta</taxon>
        <taxon>Pterygota</taxon>
        <taxon>Neoptera</taxon>
        <taxon>Endopterygota</taxon>
        <taxon>Lepidoptera</taxon>
        <taxon>Glossata</taxon>
        <taxon>Ditrysia</taxon>
        <taxon>Tortricoidea</taxon>
        <taxon>Tortricidae</taxon>
        <taxon>Tortricinae</taxon>
        <taxon>Choristoneura</taxon>
    </lineage>
</organism>